<accession>A0A4P6LTS5</accession>
<dbReference type="KEGG" id="bpro:PMF13cell1_00019"/>
<dbReference type="Proteomes" id="UP000289794">
    <property type="component" value="Chromosome"/>
</dbReference>
<dbReference type="RefSeq" id="WP_243125992.1">
    <property type="nucleotide sequence ID" value="NZ_CP035945.1"/>
</dbReference>
<dbReference type="AlphaFoldDB" id="A0A4P6LTS5"/>
<reference evidence="1 2" key="1">
    <citation type="submission" date="2019-01" db="EMBL/GenBank/DDBJ databases">
        <title>PMF-metabolizing Aryl O-demethylase.</title>
        <authorList>
            <person name="Kim M."/>
        </authorList>
    </citation>
    <scope>NUCLEOTIDE SEQUENCE [LARGE SCALE GENOMIC DNA]</scope>
    <source>
        <strain evidence="1 2">PMF1</strain>
    </source>
</reference>
<name>A0A4P6LTS5_9FIRM</name>
<organism evidence="1 2">
    <name type="scientific">Blautia producta</name>
    <dbReference type="NCBI Taxonomy" id="33035"/>
    <lineage>
        <taxon>Bacteria</taxon>
        <taxon>Bacillati</taxon>
        <taxon>Bacillota</taxon>
        <taxon>Clostridia</taxon>
        <taxon>Lachnospirales</taxon>
        <taxon>Lachnospiraceae</taxon>
        <taxon>Blautia</taxon>
    </lineage>
</organism>
<gene>
    <name evidence="1" type="ORF">PMF13cell1_00019</name>
</gene>
<sequence>MAEKRMFSKTIIDSDAFLDMPLSTQALYFHLSMRADDDGFLNNARKIQRIVGGSDDDLKLLLMKKFIISFDGGIIVIKHWRMHNYLRKDRYTPTVYQDEFAMLSVKENGAYTLEKTNGIQVGIPDGNQCVTQVRLGKDSIDKIREEETVCPEPETAPDRRKAISLTLNDKTEYWIFEDQIAEWKELFPAVDVMQELRKMKSWLDSNTSRRKTKRGILRFVNGWLSKEQDKGCRNQRYSNPPKAHAGTDNQMAGLQEFMAEEV</sequence>
<evidence type="ECO:0000313" key="2">
    <source>
        <dbReference type="Proteomes" id="UP000289794"/>
    </source>
</evidence>
<evidence type="ECO:0000313" key="1">
    <source>
        <dbReference type="EMBL" id="QBE94530.1"/>
    </source>
</evidence>
<dbReference type="EMBL" id="CP035945">
    <property type="protein sequence ID" value="QBE94530.1"/>
    <property type="molecule type" value="Genomic_DNA"/>
</dbReference>
<evidence type="ECO:0008006" key="3">
    <source>
        <dbReference type="Google" id="ProtNLM"/>
    </source>
</evidence>
<proteinExistence type="predicted"/>
<protein>
    <recommendedName>
        <fullName evidence="3">Replisome organizer</fullName>
    </recommendedName>
</protein>